<dbReference type="AlphaFoldDB" id="A0A7S3GGD3"/>
<feature type="domain" description="Post-SET" evidence="12">
    <location>
        <begin position="561"/>
        <end position="577"/>
    </location>
</feature>
<keyword evidence="6" id="KW-0156">Chromatin regulator</keyword>
<comment type="catalytic activity">
    <reaction evidence="10">
        <text>N(6),N(6)-dimethyl-L-lysyl(4)-[histone H3] + S-adenosyl-L-methionine = N(6),N(6),N(6)-trimethyl-L-lysyl(4)-[histone H3] + S-adenosyl-L-homocysteine + H(+)</text>
        <dbReference type="Rhea" id="RHEA:60272"/>
        <dbReference type="Rhea" id="RHEA-COMP:15537"/>
        <dbReference type="Rhea" id="RHEA-COMP:15540"/>
        <dbReference type="ChEBI" id="CHEBI:15378"/>
        <dbReference type="ChEBI" id="CHEBI:57856"/>
        <dbReference type="ChEBI" id="CHEBI:59789"/>
        <dbReference type="ChEBI" id="CHEBI:61961"/>
        <dbReference type="ChEBI" id="CHEBI:61976"/>
    </reaction>
</comment>
<evidence type="ECO:0000256" key="5">
    <source>
        <dbReference type="ARBA" id="ARBA00022691"/>
    </source>
</evidence>
<sequence length="577" mass="65526">MVHLGCFWFGFESGRMTAPGKCWSCGGEGIMIRCIHPNCNISMHWWCAVGAGFHVSLSHHRHYCALHAPTVEVEELCVARAPPGCSRPLQRIQGIDVLQKGAHISGAFDLFLKNIRYLNYNRVFGLISMLTEKERALGEKYCQYICNVVDAAMSFDRDREEYLLICGDVTVCCLGKVDPTPGRFHNAERIYPVGYCASRKVLSPFHFTIEVRGADLLVTFLSETVMMNIDKQHGREPSFSIRWSGGCINEKSITDAYFKYRKSFIESVSRNVLKCLKEEPSFSLYLDDNETFSDIYALAQAILQPLLACTMSADEFFGVGRDVVGELIEMIPGAAECLSYSMQFFDFEQVQNRMYCSAANSLMSRTGKLQCSRTSDIDSHVHRKFGKAVFLPRNTAFLVGERYKECDERGKKPKDIGEIAVMPLSKQYAYFCSNQPLLEVKKSRIHDYGLFATSFLPKGLIVIEYLGERIHHIVSDMREKRNEMEGLPDCYLFRLNDEFDVDATTCGNAARFINHCCDPNLETTVVTYRSQNHIVFRARRDISVGDEITYDYKFEIEDDENRIACTCGASSCRGRIN</sequence>
<evidence type="ECO:0000256" key="6">
    <source>
        <dbReference type="ARBA" id="ARBA00022853"/>
    </source>
</evidence>
<dbReference type="EC" id="2.1.1.354" evidence="2"/>
<evidence type="ECO:0000259" key="12">
    <source>
        <dbReference type="PROSITE" id="PS50868"/>
    </source>
</evidence>
<keyword evidence="4" id="KW-0808">Transferase</keyword>
<proteinExistence type="predicted"/>
<dbReference type="EMBL" id="HBIB01042392">
    <property type="protein sequence ID" value="CAE0265490.1"/>
    <property type="molecule type" value="Transcribed_RNA"/>
</dbReference>
<gene>
    <name evidence="13" type="ORF">PBIL07802_LOCUS27702</name>
    <name evidence="14" type="ORF">PBIL07802_LOCUS27764</name>
    <name evidence="15" type="ORF">PBIL07802_LOCUS27796</name>
    <name evidence="16" type="ORF">PBIL07802_LOCUS27806</name>
    <name evidence="17" type="ORF">PBIL07802_LOCUS27826</name>
</gene>
<keyword evidence="3" id="KW-0489">Methyltransferase</keyword>
<dbReference type="InterPro" id="IPR046341">
    <property type="entry name" value="SET_dom_sf"/>
</dbReference>
<evidence type="ECO:0000256" key="1">
    <source>
        <dbReference type="ARBA" id="ARBA00004123"/>
    </source>
</evidence>
<evidence type="ECO:0000313" key="15">
    <source>
        <dbReference type="EMBL" id="CAE0265460.1"/>
    </source>
</evidence>
<organism evidence="15">
    <name type="scientific">Palpitomonas bilix</name>
    <dbReference type="NCBI Taxonomy" id="652834"/>
    <lineage>
        <taxon>Eukaryota</taxon>
        <taxon>Eukaryota incertae sedis</taxon>
    </lineage>
</organism>
<dbReference type="EMBL" id="HBIB01042359">
    <property type="protein sequence ID" value="CAE0265470.1"/>
    <property type="molecule type" value="Transcribed_RNA"/>
</dbReference>
<dbReference type="GO" id="GO:0048188">
    <property type="term" value="C:Set1C/COMPASS complex"/>
    <property type="evidence" value="ECO:0007669"/>
    <property type="project" value="TreeGrafter"/>
</dbReference>
<keyword evidence="7" id="KW-0539">Nucleus</keyword>
<dbReference type="PANTHER" id="PTHR45814">
    <property type="entry name" value="HISTONE-LYSINE N-METHYLTRANSFERASE SETD1"/>
    <property type="match status" value="1"/>
</dbReference>
<evidence type="ECO:0000313" key="14">
    <source>
        <dbReference type="EMBL" id="CAE0265428.1"/>
    </source>
</evidence>
<evidence type="ECO:0000313" key="16">
    <source>
        <dbReference type="EMBL" id="CAE0265470.1"/>
    </source>
</evidence>
<evidence type="ECO:0000259" key="11">
    <source>
        <dbReference type="PROSITE" id="PS50280"/>
    </source>
</evidence>
<dbReference type="InterPro" id="IPR044570">
    <property type="entry name" value="Set1-like"/>
</dbReference>
<evidence type="ECO:0000256" key="7">
    <source>
        <dbReference type="ARBA" id="ARBA00023242"/>
    </source>
</evidence>
<dbReference type="SUPFAM" id="SSF82199">
    <property type="entry name" value="SET domain"/>
    <property type="match status" value="1"/>
</dbReference>
<dbReference type="Gene3D" id="3.30.40.10">
    <property type="entry name" value="Zinc/RING finger domain, C3HC4 (zinc finger)"/>
    <property type="match status" value="1"/>
</dbReference>
<dbReference type="PANTHER" id="PTHR45814:SF2">
    <property type="entry name" value="HISTONE-LYSINE N-METHYLTRANSFERASE SETD1"/>
    <property type="match status" value="1"/>
</dbReference>
<dbReference type="GO" id="GO:0140999">
    <property type="term" value="F:histone H3K4 trimethyltransferase activity"/>
    <property type="evidence" value="ECO:0007669"/>
    <property type="project" value="UniProtKB-EC"/>
</dbReference>
<dbReference type="InterPro" id="IPR003616">
    <property type="entry name" value="Post-SET_dom"/>
</dbReference>
<evidence type="ECO:0000256" key="9">
    <source>
        <dbReference type="ARBA" id="ARBA00047583"/>
    </source>
</evidence>
<evidence type="ECO:0000256" key="4">
    <source>
        <dbReference type="ARBA" id="ARBA00022679"/>
    </source>
</evidence>
<dbReference type="SMART" id="SM00317">
    <property type="entry name" value="SET"/>
    <property type="match status" value="1"/>
</dbReference>
<keyword evidence="5" id="KW-0949">S-adenosyl-L-methionine</keyword>
<evidence type="ECO:0000256" key="2">
    <source>
        <dbReference type="ARBA" id="ARBA00012182"/>
    </source>
</evidence>
<protein>
    <recommendedName>
        <fullName evidence="2">[histone H3]-lysine(4) N-trimethyltransferase</fullName>
        <ecNumber evidence="2">2.1.1.354</ecNumber>
    </recommendedName>
</protein>
<name>A0A7S3GGD3_9EUKA</name>
<evidence type="ECO:0000256" key="10">
    <source>
        <dbReference type="ARBA" id="ARBA00049129"/>
    </source>
</evidence>
<dbReference type="EMBL" id="HBIB01042237">
    <property type="protein sequence ID" value="CAE0265366.1"/>
    <property type="molecule type" value="Transcribed_RNA"/>
</dbReference>
<dbReference type="PROSITE" id="PS51542">
    <property type="entry name" value="FYRN"/>
    <property type="match status" value="1"/>
</dbReference>
<dbReference type="EMBL" id="HBIB01042348">
    <property type="protein sequence ID" value="CAE0265460.1"/>
    <property type="molecule type" value="Transcribed_RNA"/>
</dbReference>
<evidence type="ECO:0000256" key="3">
    <source>
        <dbReference type="ARBA" id="ARBA00022603"/>
    </source>
</evidence>
<dbReference type="Gene3D" id="3.30.160.360">
    <property type="match status" value="1"/>
</dbReference>
<dbReference type="InterPro" id="IPR013083">
    <property type="entry name" value="Znf_RING/FYVE/PHD"/>
</dbReference>
<dbReference type="PROSITE" id="PS50280">
    <property type="entry name" value="SET"/>
    <property type="match status" value="1"/>
</dbReference>
<dbReference type="PROSITE" id="PS50868">
    <property type="entry name" value="POST_SET"/>
    <property type="match status" value="1"/>
</dbReference>
<dbReference type="Pfam" id="PF05964">
    <property type="entry name" value="FYRN"/>
    <property type="match status" value="1"/>
</dbReference>
<dbReference type="Gene3D" id="2.170.270.10">
    <property type="entry name" value="SET domain"/>
    <property type="match status" value="1"/>
</dbReference>
<comment type="catalytic activity">
    <reaction evidence="8">
        <text>L-lysyl(4)-[histone H3] + 3 S-adenosyl-L-methionine = N(6),N(6),N(6)-trimethyl-L-lysyl(4)-[histone H3] + 3 S-adenosyl-L-homocysteine + 3 H(+)</text>
        <dbReference type="Rhea" id="RHEA:60260"/>
        <dbReference type="Rhea" id="RHEA-COMP:15537"/>
        <dbReference type="Rhea" id="RHEA-COMP:15547"/>
        <dbReference type="ChEBI" id="CHEBI:15378"/>
        <dbReference type="ChEBI" id="CHEBI:29969"/>
        <dbReference type="ChEBI" id="CHEBI:57856"/>
        <dbReference type="ChEBI" id="CHEBI:59789"/>
        <dbReference type="ChEBI" id="CHEBI:61961"/>
        <dbReference type="EC" id="2.1.1.354"/>
    </reaction>
</comment>
<dbReference type="InterPro" id="IPR001214">
    <property type="entry name" value="SET_dom"/>
</dbReference>
<evidence type="ECO:0000313" key="17">
    <source>
        <dbReference type="EMBL" id="CAE0265490.1"/>
    </source>
</evidence>
<dbReference type="InterPro" id="IPR003888">
    <property type="entry name" value="FYrich_N"/>
</dbReference>
<dbReference type="GO" id="GO:0032259">
    <property type="term" value="P:methylation"/>
    <property type="evidence" value="ECO:0007669"/>
    <property type="project" value="UniProtKB-KW"/>
</dbReference>
<comment type="subcellular location">
    <subcellularLocation>
        <location evidence="1">Nucleus</location>
    </subcellularLocation>
</comment>
<accession>A0A7S3GGD3</accession>
<feature type="domain" description="SET" evidence="11">
    <location>
        <begin position="436"/>
        <end position="553"/>
    </location>
</feature>
<comment type="catalytic activity">
    <reaction evidence="9">
        <text>N(6)-methyl-L-lysyl(4)-[histone H3] + S-adenosyl-L-methionine = N(6),N(6)-dimethyl-L-lysyl(4)-[histone H3] + S-adenosyl-L-homocysteine + H(+)</text>
        <dbReference type="Rhea" id="RHEA:60268"/>
        <dbReference type="Rhea" id="RHEA-COMP:15540"/>
        <dbReference type="Rhea" id="RHEA-COMP:15543"/>
        <dbReference type="ChEBI" id="CHEBI:15378"/>
        <dbReference type="ChEBI" id="CHEBI:57856"/>
        <dbReference type="ChEBI" id="CHEBI:59789"/>
        <dbReference type="ChEBI" id="CHEBI:61929"/>
        <dbReference type="ChEBI" id="CHEBI:61976"/>
    </reaction>
</comment>
<reference evidence="15" key="1">
    <citation type="submission" date="2021-01" db="EMBL/GenBank/DDBJ databases">
        <authorList>
            <person name="Corre E."/>
            <person name="Pelletier E."/>
            <person name="Niang G."/>
            <person name="Scheremetjew M."/>
            <person name="Finn R."/>
            <person name="Kale V."/>
            <person name="Holt S."/>
            <person name="Cochrane G."/>
            <person name="Meng A."/>
            <person name="Brown T."/>
            <person name="Cohen L."/>
        </authorList>
    </citation>
    <scope>NUCLEOTIDE SEQUENCE</scope>
    <source>
        <strain evidence="15">NIES-2562</strain>
    </source>
</reference>
<dbReference type="Pfam" id="PF00856">
    <property type="entry name" value="SET"/>
    <property type="match status" value="1"/>
</dbReference>
<dbReference type="EMBL" id="HBIB01042314">
    <property type="protein sequence ID" value="CAE0265428.1"/>
    <property type="molecule type" value="Transcribed_RNA"/>
</dbReference>
<evidence type="ECO:0000313" key="13">
    <source>
        <dbReference type="EMBL" id="CAE0265366.1"/>
    </source>
</evidence>
<evidence type="ECO:0000256" key="8">
    <source>
        <dbReference type="ARBA" id="ARBA00047571"/>
    </source>
</evidence>